<dbReference type="InterPro" id="IPR037165">
    <property type="entry name" value="AldOxase/xan_DH_Mopterin-bd_sf"/>
</dbReference>
<dbReference type="SMART" id="SM01008">
    <property type="entry name" value="Ald_Xan_dh_C"/>
    <property type="match status" value="1"/>
</dbReference>
<protein>
    <submittedName>
        <fullName evidence="4">Xanthine dehydrogenase YagR molybdenum-binding subunit</fullName>
        <ecNumber evidence="4">1.17.1.4</ecNumber>
    </submittedName>
</protein>
<dbReference type="Pfam" id="PF20256">
    <property type="entry name" value="MoCoBD_2"/>
    <property type="match status" value="1"/>
</dbReference>
<dbReference type="GO" id="GO:0005506">
    <property type="term" value="F:iron ion binding"/>
    <property type="evidence" value="ECO:0007669"/>
    <property type="project" value="InterPro"/>
</dbReference>
<evidence type="ECO:0000256" key="2">
    <source>
        <dbReference type="ARBA" id="ARBA00023002"/>
    </source>
</evidence>
<dbReference type="EMBL" id="JACHGN010000011">
    <property type="protein sequence ID" value="MBB5135632.1"/>
    <property type="molecule type" value="Genomic_DNA"/>
</dbReference>
<dbReference type="PANTHER" id="PTHR11908">
    <property type="entry name" value="XANTHINE DEHYDROGENASE"/>
    <property type="match status" value="1"/>
</dbReference>
<feature type="domain" description="Aldehyde oxidase/xanthine dehydrogenase a/b hammerhead" evidence="3">
    <location>
        <begin position="18"/>
        <end position="133"/>
    </location>
</feature>
<name>A0A840P8L4_9ACTN</name>
<dbReference type="SUPFAM" id="SSF56003">
    <property type="entry name" value="Molybdenum cofactor-binding domain"/>
    <property type="match status" value="1"/>
</dbReference>
<dbReference type="SUPFAM" id="SSF54665">
    <property type="entry name" value="CO dehydrogenase molybdoprotein N-domain-like"/>
    <property type="match status" value="1"/>
</dbReference>
<accession>A0A840P8L4</accession>
<keyword evidence="2 4" id="KW-0560">Oxidoreductase</keyword>
<organism evidence="4 5">
    <name type="scientific">Thermocatellispora tengchongensis</name>
    <dbReference type="NCBI Taxonomy" id="1073253"/>
    <lineage>
        <taxon>Bacteria</taxon>
        <taxon>Bacillati</taxon>
        <taxon>Actinomycetota</taxon>
        <taxon>Actinomycetes</taxon>
        <taxon>Streptosporangiales</taxon>
        <taxon>Streptosporangiaceae</taxon>
        <taxon>Thermocatellispora</taxon>
    </lineage>
</organism>
<keyword evidence="1" id="KW-0500">Molybdenum</keyword>
<evidence type="ECO:0000313" key="5">
    <source>
        <dbReference type="Proteomes" id="UP000578449"/>
    </source>
</evidence>
<dbReference type="InterPro" id="IPR008274">
    <property type="entry name" value="AldOxase/xan_DH_MoCoBD1"/>
</dbReference>
<evidence type="ECO:0000259" key="3">
    <source>
        <dbReference type="SMART" id="SM01008"/>
    </source>
</evidence>
<gene>
    <name evidence="4" type="ORF">HNP84_005376</name>
</gene>
<dbReference type="PANTHER" id="PTHR11908:SF132">
    <property type="entry name" value="ALDEHYDE OXIDASE 1-RELATED"/>
    <property type="match status" value="1"/>
</dbReference>
<dbReference type="EC" id="1.17.1.4" evidence="4"/>
<dbReference type="RefSeq" id="WP_185052555.1">
    <property type="nucleotide sequence ID" value="NZ_BAABIX010000002.1"/>
</dbReference>
<reference evidence="4 5" key="1">
    <citation type="submission" date="2020-08" db="EMBL/GenBank/DDBJ databases">
        <title>Genomic Encyclopedia of Type Strains, Phase IV (KMG-IV): sequencing the most valuable type-strain genomes for metagenomic binning, comparative biology and taxonomic classification.</title>
        <authorList>
            <person name="Goeker M."/>
        </authorList>
    </citation>
    <scope>NUCLEOTIDE SEQUENCE [LARGE SCALE GENOMIC DNA]</scope>
    <source>
        <strain evidence="4 5">DSM 45615</strain>
    </source>
</reference>
<sequence>MSVVGRPIARVEGRLKVTGAARYTADLPQDDGKDLVHAVAVCAAVAKGRITSIDARQARAAGGVLELITHHNAPRLRPVPAQEVLGPAHETLLVLQDDRVHYSGQPVAVVVADTLENATHAASLVRVEYAEERPVATLFEGIDDAFDSPRYAPPTTIGDVDRGLADAAVVIDRTYTTPAQHHHPMETMATTVRWTADEVTVHVSTQTISMVRDGLATTFGLRPEQVRVVSEFLGGGFGGKAAWCWPSVVTAMAARLTGRQVRLVTTRRQMFAATGQRPHSVQRVRLGARRDGVLTAIAQDCVGETSAFYDTPPFYIGAATPVPYGCPNIRTTQRFVKVNCQTPVPMRSPVEGVGLVSVESAMDELAAELGVDPLELRRRNYAERDPNSGLPWSSNGLLECYERGARRFGWPERNPEPRSMRDGRYLVGWGMATAIRHAGSDPTSALVRLGADGRAVVQIGSQDLGTGTFTIMTQVAADALGVPVEMMRAELGDTDLPTGGGSFGSHTAASVAAAARLAGEALRAKVIRIAVADEGSPLSGASPDDVLVDDGYLFVRGDRSRGERYAQILRRNRLQSATGDHTPPPREGATVARWAFGADFTEVKVDPELGTVRVTRHVKAIEAGRIINPRTARSQVIGGVVMGIGQALTEATEVDRRDARITNAGFWGYHVPVNADVPDIEAIFVERDDPHIPGSVKGLGEIATIGTAPAILNAVFHATGKRVRDLPITPDKLL</sequence>
<evidence type="ECO:0000256" key="1">
    <source>
        <dbReference type="ARBA" id="ARBA00022505"/>
    </source>
</evidence>
<dbReference type="InterPro" id="IPR036856">
    <property type="entry name" value="Ald_Oxase/Xan_DH_a/b_sf"/>
</dbReference>
<dbReference type="Pfam" id="PF02738">
    <property type="entry name" value="MoCoBD_1"/>
    <property type="match status" value="1"/>
</dbReference>
<keyword evidence="5" id="KW-1185">Reference proteome</keyword>
<dbReference type="Pfam" id="PF01315">
    <property type="entry name" value="Ald_Xan_dh_C"/>
    <property type="match status" value="1"/>
</dbReference>
<dbReference type="InterPro" id="IPR016208">
    <property type="entry name" value="Ald_Oxase/xanthine_DH-like"/>
</dbReference>
<dbReference type="GO" id="GO:0004854">
    <property type="term" value="F:xanthine dehydrogenase activity"/>
    <property type="evidence" value="ECO:0007669"/>
    <property type="project" value="UniProtKB-EC"/>
</dbReference>
<comment type="caution">
    <text evidence="4">The sequence shown here is derived from an EMBL/GenBank/DDBJ whole genome shotgun (WGS) entry which is preliminary data.</text>
</comment>
<evidence type="ECO:0000313" key="4">
    <source>
        <dbReference type="EMBL" id="MBB5135632.1"/>
    </source>
</evidence>
<proteinExistence type="predicted"/>
<dbReference type="Gene3D" id="3.90.1170.50">
    <property type="entry name" value="Aldehyde oxidase/xanthine dehydrogenase, a/b hammerhead"/>
    <property type="match status" value="1"/>
</dbReference>
<dbReference type="InterPro" id="IPR000674">
    <property type="entry name" value="Ald_Oxase/Xan_DH_a/b"/>
</dbReference>
<dbReference type="InterPro" id="IPR046867">
    <property type="entry name" value="AldOxase/xan_DH_MoCoBD2"/>
</dbReference>
<dbReference type="AlphaFoldDB" id="A0A840P8L4"/>
<dbReference type="Gene3D" id="3.30.365.10">
    <property type="entry name" value="Aldehyde oxidase/xanthine dehydrogenase, molybdopterin binding domain"/>
    <property type="match status" value="4"/>
</dbReference>
<dbReference type="Proteomes" id="UP000578449">
    <property type="component" value="Unassembled WGS sequence"/>
</dbReference>